<dbReference type="EMBL" id="JAGVSJ010000009">
    <property type="protein sequence ID" value="MBX8631822.1"/>
    <property type="molecule type" value="Genomic_DNA"/>
</dbReference>
<dbReference type="InterPro" id="IPR001216">
    <property type="entry name" value="P-phosphate_BS"/>
</dbReference>
<dbReference type="InterPro" id="IPR001926">
    <property type="entry name" value="TrpB-like_PALP"/>
</dbReference>
<keyword evidence="3" id="KW-0663">Pyridoxal phosphate</keyword>
<dbReference type="EMBL" id="JAHEAC010000005">
    <property type="protein sequence ID" value="MBX8643352.1"/>
    <property type="molecule type" value="Genomic_DNA"/>
</dbReference>
<dbReference type="SUPFAM" id="SSF53686">
    <property type="entry name" value="Tryptophan synthase beta subunit-like PLP-dependent enzymes"/>
    <property type="match status" value="1"/>
</dbReference>
<comment type="similarity">
    <text evidence="2">Belongs to the cysteine synthase/cystathionine beta-synthase family.</text>
</comment>
<feature type="domain" description="Tryptophan synthase beta chain-like PALP" evidence="4">
    <location>
        <begin position="16"/>
        <end position="294"/>
    </location>
</feature>
<dbReference type="FunFam" id="3.40.50.1100:FF:000003">
    <property type="entry name" value="Cystathionine beta-synthase"/>
    <property type="match status" value="1"/>
</dbReference>
<organism evidence="6 7">
    <name type="scientific">Candidatus Sysuiplasma superficiale</name>
    <dbReference type="NCBI Taxonomy" id="2823368"/>
    <lineage>
        <taxon>Archaea</taxon>
        <taxon>Methanobacteriati</taxon>
        <taxon>Thermoplasmatota</taxon>
        <taxon>Thermoplasmata</taxon>
        <taxon>Candidatus Sysuiplasmatales</taxon>
        <taxon>Candidatus Sysuiplasmataceae</taxon>
        <taxon>Candidatus Sysuiplasma</taxon>
    </lineage>
</organism>
<evidence type="ECO:0000259" key="4">
    <source>
        <dbReference type="Pfam" id="PF00291"/>
    </source>
</evidence>
<protein>
    <submittedName>
        <fullName evidence="6">Cysteine synthase family protein</fullName>
    </submittedName>
</protein>
<evidence type="ECO:0000313" key="6">
    <source>
        <dbReference type="EMBL" id="MBX8643352.1"/>
    </source>
</evidence>
<dbReference type="InterPro" id="IPR036052">
    <property type="entry name" value="TrpB-like_PALP_sf"/>
</dbReference>
<dbReference type="AlphaFoldDB" id="A0A8J7YSM8"/>
<reference evidence="6" key="1">
    <citation type="submission" date="2021-05" db="EMBL/GenBank/DDBJ databases">
        <title>Genomic insights into ecological role and evolution of a novel Thermoplasmata order Candidatus Sysuiplasmatales.</title>
        <authorList>
            <person name="Yuan Y."/>
        </authorList>
    </citation>
    <scope>NUCLEOTIDE SEQUENCE</scope>
    <source>
        <strain evidence="6">TUT19-bin139</strain>
        <strain evidence="5">YP2-bin.285</strain>
    </source>
</reference>
<gene>
    <name evidence="5" type="ORF">J9259_04795</name>
    <name evidence="6" type="ORF">KIY12_01280</name>
</gene>
<name>A0A8J7YSM8_9ARCH</name>
<accession>A0A8J7YSM8</accession>
<dbReference type="Pfam" id="PF00291">
    <property type="entry name" value="PALP"/>
    <property type="match status" value="1"/>
</dbReference>
<sequence length="310" mass="33846">MICTELKSQYGEDILSKIGNTPLLRLGRIMELQGGAELYAKAEWFNPGGSVKDRAALRIIEDALRRGSLSDGKILLDASSGNTGIAYAMICAVKGIRSCIVVPRNIGKEKLEMLRAYGAEVVLSDPMEGTDGAQRLAKKLDDENPGMYYYADQYNNSSNWRAHYDGTGQEILRQTGGKIDYFVAGVGTGGTFTGTAKFLKEKIPSLTAVAVEPDSPLHGIEGLKRMDSSIRPGIYDETLADEHIYVKTEDAQRMVITAARKEGLLLGVSSGAALKACEDIFRREGKCSVVTVFPDSGQRYLGERFWEANL</sequence>
<evidence type="ECO:0000313" key="7">
    <source>
        <dbReference type="Proteomes" id="UP000750197"/>
    </source>
</evidence>
<proteinExistence type="inferred from homology"/>
<dbReference type="PANTHER" id="PTHR10314">
    <property type="entry name" value="CYSTATHIONINE BETA-SYNTHASE"/>
    <property type="match status" value="1"/>
</dbReference>
<dbReference type="Proteomes" id="UP000716004">
    <property type="component" value="Unassembled WGS sequence"/>
</dbReference>
<evidence type="ECO:0000256" key="3">
    <source>
        <dbReference type="ARBA" id="ARBA00022898"/>
    </source>
</evidence>
<dbReference type="CDD" id="cd01561">
    <property type="entry name" value="CBS_like"/>
    <property type="match status" value="1"/>
</dbReference>
<dbReference type="Proteomes" id="UP000750197">
    <property type="component" value="Unassembled WGS sequence"/>
</dbReference>
<comment type="cofactor">
    <cofactor evidence="1">
        <name>pyridoxal 5'-phosphate</name>
        <dbReference type="ChEBI" id="CHEBI:597326"/>
    </cofactor>
</comment>
<dbReference type="PROSITE" id="PS00901">
    <property type="entry name" value="CYS_SYNTHASE"/>
    <property type="match status" value="1"/>
</dbReference>
<comment type="caution">
    <text evidence="6">The sequence shown here is derived from an EMBL/GenBank/DDBJ whole genome shotgun (WGS) entry which is preliminary data.</text>
</comment>
<evidence type="ECO:0000256" key="2">
    <source>
        <dbReference type="ARBA" id="ARBA00007103"/>
    </source>
</evidence>
<dbReference type="GO" id="GO:0006535">
    <property type="term" value="P:cysteine biosynthetic process from serine"/>
    <property type="evidence" value="ECO:0007669"/>
    <property type="project" value="InterPro"/>
</dbReference>
<dbReference type="InterPro" id="IPR050214">
    <property type="entry name" value="Cys_Synth/Cystath_Beta-Synth"/>
</dbReference>
<evidence type="ECO:0000313" key="5">
    <source>
        <dbReference type="EMBL" id="MBX8631822.1"/>
    </source>
</evidence>
<evidence type="ECO:0000256" key="1">
    <source>
        <dbReference type="ARBA" id="ARBA00001933"/>
    </source>
</evidence>
<dbReference type="Gene3D" id="3.40.50.1100">
    <property type="match status" value="2"/>
</dbReference>